<accession>A0A265US16</accession>
<evidence type="ECO:0008006" key="3">
    <source>
        <dbReference type="Google" id="ProtNLM"/>
    </source>
</evidence>
<dbReference type="OrthoDB" id="1437054at2"/>
<keyword evidence="2" id="KW-1185">Reference proteome</keyword>
<evidence type="ECO:0000313" key="1">
    <source>
        <dbReference type="EMBL" id="OZV68091.1"/>
    </source>
</evidence>
<proteinExistence type="predicted"/>
<protein>
    <recommendedName>
        <fullName evidence="3">V-type ATP synthase subunit E</fullName>
    </recommendedName>
</protein>
<comment type="caution">
    <text evidence="1">The sequence shown here is derived from an EMBL/GenBank/DDBJ whole genome shotgun (WGS) entry which is preliminary data.</text>
</comment>
<name>A0A265US16_9FLAO</name>
<dbReference type="Proteomes" id="UP000216840">
    <property type="component" value="Unassembled WGS sequence"/>
</dbReference>
<sequence length="196" mass="21518">MSEHTLDGLIAKVKSEAIEASEKEAQKIIADAKHKAQQLLSKAEADKVVLLDEAQAKADALLDKGKVALNQAARDVQISVKNDIQKLFKSVLETEIKDGFTPELYVKVISKVIDQLGSHVSIALPADTKEDLVNAIKQSVAKSKTVPEIITKHNLLSGLSVTKTDEGWSYEITAEEIADLLNQHLSNKWVELLRND</sequence>
<evidence type="ECO:0000313" key="2">
    <source>
        <dbReference type="Proteomes" id="UP000216840"/>
    </source>
</evidence>
<dbReference type="EMBL" id="NGJN01000005">
    <property type="protein sequence ID" value="OZV68091.1"/>
    <property type="molecule type" value="Genomic_DNA"/>
</dbReference>
<dbReference type="RefSeq" id="WP_094968677.1">
    <property type="nucleotide sequence ID" value="NZ_NGJN01000005.1"/>
</dbReference>
<reference evidence="1 2" key="1">
    <citation type="submission" date="2017-05" db="EMBL/GenBank/DDBJ databases">
        <title>The draft genome sequence of Idiomarina salinarum WNB302.</title>
        <authorList>
            <person name="Sun Y."/>
            <person name="Chen B."/>
            <person name="Du Z."/>
        </authorList>
    </citation>
    <scope>NUCLEOTIDE SEQUENCE [LARGE SCALE GENOMIC DNA]</scope>
    <source>
        <strain evidence="1 2">WNB302</strain>
    </source>
</reference>
<organism evidence="1 2">
    <name type="scientific">Winogradskyella aurantia</name>
    <dbReference type="NCBI Taxonomy" id="1915063"/>
    <lineage>
        <taxon>Bacteria</taxon>
        <taxon>Pseudomonadati</taxon>
        <taxon>Bacteroidota</taxon>
        <taxon>Flavobacteriia</taxon>
        <taxon>Flavobacteriales</taxon>
        <taxon>Flavobacteriaceae</taxon>
        <taxon>Winogradskyella</taxon>
    </lineage>
</organism>
<gene>
    <name evidence="1" type="ORF">CA834_10620</name>
</gene>
<dbReference type="AlphaFoldDB" id="A0A265US16"/>